<feature type="chain" id="PRO_5001521586" evidence="2">
    <location>
        <begin position="27"/>
        <end position="202"/>
    </location>
</feature>
<feature type="signal peptide" evidence="2">
    <location>
        <begin position="1"/>
        <end position="26"/>
    </location>
</feature>
<feature type="region of interest" description="Disordered" evidence="1">
    <location>
        <begin position="27"/>
        <end position="109"/>
    </location>
</feature>
<keyword evidence="2" id="KW-0732">Signal</keyword>
<dbReference type="EMBL" id="GBBM01006842">
    <property type="protein sequence ID" value="JAC28576.1"/>
    <property type="molecule type" value="mRNA"/>
</dbReference>
<feature type="compositionally biased region" description="Polar residues" evidence="1">
    <location>
        <begin position="92"/>
        <end position="109"/>
    </location>
</feature>
<feature type="region of interest" description="Disordered" evidence="1">
    <location>
        <begin position="145"/>
        <end position="177"/>
    </location>
</feature>
<dbReference type="AlphaFoldDB" id="A0A023G312"/>
<organism evidence="3">
    <name type="scientific">Amblyomma triste</name>
    <name type="common">Neotropical tick</name>
    <dbReference type="NCBI Taxonomy" id="251400"/>
    <lineage>
        <taxon>Eukaryota</taxon>
        <taxon>Metazoa</taxon>
        <taxon>Ecdysozoa</taxon>
        <taxon>Arthropoda</taxon>
        <taxon>Chelicerata</taxon>
        <taxon>Arachnida</taxon>
        <taxon>Acari</taxon>
        <taxon>Parasitiformes</taxon>
        <taxon>Ixodida</taxon>
        <taxon>Ixodoidea</taxon>
        <taxon>Ixodidae</taxon>
        <taxon>Amblyomminae</taxon>
        <taxon>Amblyomma</taxon>
    </lineage>
</organism>
<sequence>MKLSVRRVLGSLLLITVLFHLHGANSEEGVGNACGNPGGNVDSNRSNESMEADYVSDNDHDTVGDPSSDLDQLKPTETLGQEAKTGDDVYTLGTTSLGSEPDFSATSYDQQPSDYVPDVAAINGAYPPVGDFSAGPHDPLTPGYVPPETANNGAYPPEPDLTAGPQGLRPPNYISAEAPHNGHYPPVYGDSRFFNTNGCRWS</sequence>
<evidence type="ECO:0000313" key="3">
    <source>
        <dbReference type="EMBL" id="JAC28576.1"/>
    </source>
</evidence>
<reference evidence="3" key="1">
    <citation type="submission" date="2014-03" db="EMBL/GenBank/DDBJ databases">
        <title>The sialotranscriptome of Amblyomma triste, Amblyomma parvum and Amblyomma cajennense ticks, uncovered by 454-based RNA-seq.</title>
        <authorList>
            <person name="Garcia G.R."/>
            <person name="Gardinassi L.G."/>
            <person name="Ribeiro J.M."/>
            <person name="Anatriello E."/>
            <person name="Ferreira B.R."/>
            <person name="Moreira H.N."/>
            <person name="Mafra C."/>
            <person name="Olegario M.M."/>
            <person name="Szabo P.J."/>
            <person name="Miranda-Santos I.K."/>
            <person name="Maruyama S.R."/>
        </authorList>
    </citation>
    <scope>NUCLEOTIDE SEQUENCE</scope>
    <source>
        <strain evidence="3">Mato Grasso do Sul</strain>
        <tissue evidence="3">Salivary glands</tissue>
    </source>
</reference>
<evidence type="ECO:0000256" key="1">
    <source>
        <dbReference type="SAM" id="MobiDB-lite"/>
    </source>
</evidence>
<accession>A0A023G312</accession>
<name>A0A023G312_AMBTT</name>
<proteinExistence type="evidence at transcript level"/>
<protein>
    <submittedName>
        <fullName evidence="3">Putative secreted protein</fullName>
    </submittedName>
</protein>
<evidence type="ECO:0000256" key="2">
    <source>
        <dbReference type="SAM" id="SignalP"/>
    </source>
</evidence>